<sequence length="93" mass="10615">MTPDVIQVRPLPGYVLVVQFASGECRRFDMRSLLRYPAFSALQDEALFRRAHVEHGTVVWTDEIDLSPDMLYLRGQPVDVADFSIQEPLHPMG</sequence>
<dbReference type="InterPro" id="IPR018841">
    <property type="entry name" value="DUF2442"/>
</dbReference>
<dbReference type="OrthoDB" id="9803723at2"/>
<evidence type="ECO:0008006" key="3">
    <source>
        <dbReference type="Google" id="ProtNLM"/>
    </source>
</evidence>
<reference evidence="1 2" key="1">
    <citation type="submission" date="2019-07" db="EMBL/GenBank/DDBJ databases">
        <title>Tepidimonas charontis SPSP-6 draft genome.</title>
        <authorList>
            <person name="Da Costa M.S."/>
            <person name="Froufe H.J.C."/>
            <person name="Egas C."/>
            <person name="Albuquerque L."/>
        </authorList>
    </citation>
    <scope>NUCLEOTIDE SEQUENCE [LARGE SCALE GENOMIC DNA]</scope>
    <source>
        <strain evidence="1 2">SPSP-6</strain>
    </source>
</reference>
<comment type="caution">
    <text evidence="1">The sequence shown here is derived from an EMBL/GenBank/DDBJ whole genome shotgun (WGS) entry which is preliminary data.</text>
</comment>
<name>A0A554XHC5_9BURK</name>
<evidence type="ECO:0000313" key="2">
    <source>
        <dbReference type="Proteomes" id="UP000318294"/>
    </source>
</evidence>
<dbReference type="EMBL" id="VJON01000009">
    <property type="protein sequence ID" value="TSE35234.1"/>
    <property type="molecule type" value="Genomic_DNA"/>
</dbReference>
<dbReference type="InterPro" id="IPR036782">
    <property type="entry name" value="NE0471-like_N"/>
</dbReference>
<gene>
    <name evidence="1" type="ORF">Tchar_00845</name>
</gene>
<proteinExistence type="predicted"/>
<dbReference type="RefSeq" id="WP_144327837.1">
    <property type="nucleotide sequence ID" value="NZ_VJON01000009.1"/>
</dbReference>
<dbReference type="Gene3D" id="3.30.2020.10">
    <property type="entry name" value="NE0471-like N-terminal domain"/>
    <property type="match status" value="1"/>
</dbReference>
<evidence type="ECO:0000313" key="1">
    <source>
        <dbReference type="EMBL" id="TSE35234.1"/>
    </source>
</evidence>
<dbReference type="AlphaFoldDB" id="A0A554XHC5"/>
<dbReference type="Proteomes" id="UP000318294">
    <property type="component" value="Unassembled WGS sequence"/>
</dbReference>
<accession>A0A554XHC5</accession>
<dbReference type="SUPFAM" id="SSF143880">
    <property type="entry name" value="NE0471 N-terminal domain-like"/>
    <property type="match status" value="1"/>
</dbReference>
<protein>
    <recommendedName>
        <fullName evidence="3">DUF2442 domain-containing protein</fullName>
    </recommendedName>
</protein>
<organism evidence="1 2">
    <name type="scientific">Tepidimonas charontis</name>
    <dbReference type="NCBI Taxonomy" id="2267262"/>
    <lineage>
        <taxon>Bacteria</taxon>
        <taxon>Pseudomonadati</taxon>
        <taxon>Pseudomonadota</taxon>
        <taxon>Betaproteobacteria</taxon>
        <taxon>Burkholderiales</taxon>
        <taxon>Tepidimonas</taxon>
    </lineage>
</organism>
<keyword evidence="2" id="KW-1185">Reference proteome</keyword>
<dbReference type="Pfam" id="PF10387">
    <property type="entry name" value="DUF2442"/>
    <property type="match status" value="1"/>
</dbReference>